<evidence type="ECO:0000313" key="2">
    <source>
        <dbReference type="Proteomes" id="UP000319986"/>
    </source>
</evidence>
<protein>
    <submittedName>
        <fullName evidence="1">Uncharacterized protein</fullName>
    </submittedName>
</protein>
<dbReference type="AlphaFoldDB" id="A0A4Y4C3A6"/>
<comment type="caution">
    <text evidence="1">The sequence shown here is derived from an EMBL/GenBank/DDBJ whole genome shotgun (WGS) entry which is preliminary data.</text>
</comment>
<evidence type="ECO:0000313" key="1">
    <source>
        <dbReference type="EMBL" id="GEC87188.1"/>
    </source>
</evidence>
<dbReference type="RefSeq" id="WP_141331114.1">
    <property type="nucleotide sequence ID" value="NZ_BJNT01000021.1"/>
</dbReference>
<proteinExistence type="predicted"/>
<gene>
    <name evidence="1" type="ORF">CVA01_25020</name>
</gene>
<accession>A0A4Y4C3A6</accession>
<dbReference type="EMBL" id="BJNT01000021">
    <property type="protein sequence ID" value="GEC87188.1"/>
    <property type="molecule type" value="Genomic_DNA"/>
</dbReference>
<dbReference type="Proteomes" id="UP000319986">
    <property type="component" value="Unassembled WGS sequence"/>
</dbReference>
<sequence>MNKASDDWVRWGLSVWRKAVREHNGISAEMKLSILDLEYRMKDCRVRLSALEEEEKAAGNCLVSAAITACEHGLMDPRKAHGDTIFWAVMPLAVPLWAAVVEDYCKAKREQKGDEE</sequence>
<name>A0A4Y4C3A6_9CORY</name>
<organism evidence="1 2">
    <name type="scientific">Corynebacterium variabile</name>
    <dbReference type="NCBI Taxonomy" id="1727"/>
    <lineage>
        <taxon>Bacteria</taxon>
        <taxon>Bacillati</taxon>
        <taxon>Actinomycetota</taxon>
        <taxon>Actinomycetes</taxon>
        <taxon>Mycobacteriales</taxon>
        <taxon>Corynebacteriaceae</taxon>
        <taxon>Corynebacterium</taxon>
    </lineage>
</organism>
<reference evidence="1 2" key="1">
    <citation type="submission" date="2019-06" db="EMBL/GenBank/DDBJ databases">
        <title>Whole genome shotgun sequence of Corynebacterium variabile NBRC 15286.</title>
        <authorList>
            <person name="Hosoyama A."/>
            <person name="Uohara A."/>
            <person name="Ohji S."/>
            <person name="Ichikawa N."/>
        </authorList>
    </citation>
    <scope>NUCLEOTIDE SEQUENCE [LARGE SCALE GENOMIC DNA]</scope>
    <source>
        <strain evidence="1 2">NBRC 15286</strain>
    </source>
</reference>
<dbReference type="GeneID" id="82888594"/>